<dbReference type="InterPro" id="IPR047794">
    <property type="entry name" value="C45_proenzyme-like"/>
</dbReference>
<name>A0A0E2H617_9FIRM</name>
<dbReference type="PATRIC" id="fig|999408.3.peg.4484"/>
<dbReference type="SUPFAM" id="SSF56235">
    <property type="entry name" value="N-terminal nucleophile aminohydrolases (Ntn hydrolases)"/>
    <property type="match status" value="1"/>
</dbReference>
<organism evidence="2 3">
    <name type="scientific">[Clostridium] clostridioforme 90A8</name>
    <dbReference type="NCBI Taxonomy" id="999408"/>
    <lineage>
        <taxon>Bacteria</taxon>
        <taxon>Bacillati</taxon>
        <taxon>Bacillota</taxon>
        <taxon>Clostridia</taxon>
        <taxon>Lachnospirales</taxon>
        <taxon>Lachnospiraceae</taxon>
        <taxon>Enterocloster</taxon>
    </lineage>
</organism>
<protein>
    <submittedName>
        <fullName evidence="2">Choloylglycine hydrolase</fullName>
    </submittedName>
</protein>
<dbReference type="PANTHER" id="PTHR34180">
    <property type="entry name" value="PEPTIDASE C45"/>
    <property type="match status" value="1"/>
</dbReference>
<evidence type="ECO:0000313" key="3">
    <source>
        <dbReference type="Proteomes" id="UP000013085"/>
    </source>
</evidence>
<dbReference type="PANTHER" id="PTHR34180:SF1">
    <property type="entry name" value="BETA-ALANYL-DOPAMINE_CARCININE HYDROLASE"/>
    <property type="match status" value="1"/>
</dbReference>
<sequence>MKTIHTHALELSGSSYEAGRLLGSRLASVPGLKKRFSSGFPGFGLTQFNQASHCFRRWCPGLTQELAGFADTLGCAPEQVLYYGMTWLTPRCSHLALLPSMTASGHPMAARNYEFNDEAEDFTVIKTRITGKYTHIGTSVLGIGRDDGINEMGLTVTLSSSGFPVGPLPEMRRPAVAGLQFWAVVCTLLENCRDVKEALSMLKDMPVAYNLNLIVLDREGHCALVETLDGRMAVKTIDRDSGEQALYATNHPVLEELIPYEPQAFVHSIRRYDNITAFLERHRQGITAGQLKAFFLTPYPEGLSCSYYSQFFGTTKTMVLDPVQGSLSLCWGGRPENGWHDFSFSDPFPQETASIEIQNQTADPSIFTYRRLI</sequence>
<dbReference type="InterPro" id="IPR029055">
    <property type="entry name" value="Ntn_hydrolases_N"/>
</dbReference>
<dbReference type="Gene3D" id="3.60.60.10">
    <property type="entry name" value="Penicillin V Acylase, Chain A"/>
    <property type="match status" value="1"/>
</dbReference>
<dbReference type="NCBIfam" id="NF040521">
    <property type="entry name" value="C45_proenzyme"/>
    <property type="match status" value="1"/>
</dbReference>
<gene>
    <name evidence="2" type="ORF">HMPREF1090_04184</name>
</gene>
<dbReference type="HOGENOM" id="CLU_064034_0_0_9"/>
<dbReference type="GO" id="GO:0016787">
    <property type="term" value="F:hydrolase activity"/>
    <property type="evidence" value="ECO:0007669"/>
    <property type="project" value="UniProtKB-KW"/>
</dbReference>
<evidence type="ECO:0000259" key="1">
    <source>
        <dbReference type="Pfam" id="PF03417"/>
    </source>
</evidence>
<keyword evidence="2" id="KW-0378">Hydrolase</keyword>
<evidence type="ECO:0000313" key="2">
    <source>
        <dbReference type="EMBL" id="ENZ10511.1"/>
    </source>
</evidence>
<comment type="caution">
    <text evidence="2">The sequence shown here is derived from an EMBL/GenBank/DDBJ whole genome shotgun (WGS) entry which is preliminary data.</text>
</comment>
<proteinExistence type="predicted"/>
<accession>A0A0E2H617</accession>
<feature type="domain" description="Peptidase C45 hydrolase" evidence="1">
    <location>
        <begin position="108"/>
        <end position="333"/>
    </location>
</feature>
<dbReference type="EMBL" id="AGYR01000046">
    <property type="protein sequence ID" value="ENZ10511.1"/>
    <property type="molecule type" value="Genomic_DNA"/>
</dbReference>
<dbReference type="Proteomes" id="UP000013085">
    <property type="component" value="Unassembled WGS sequence"/>
</dbReference>
<dbReference type="AlphaFoldDB" id="A0A0E2H617"/>
<dbReference type="InterPro" id="IPR005079">
    <property type="entry name" value="Peptidase_C45_hydrolase"/>
</dbReference>
<dbReference type="Pfam" id="PF03417">
    <property type="entry name" value="AAT"/>
    <property type="match status" value="1"/>
</dbReference>
<dbReference type="InterPro" id="IPR047801">
    <property type="entry name" value="Peptidase_C45"/>
</dbReference>
<reference evidence="2 3" key="1">
    <citation type="submission" date="2013-01" db="EMBL/GenBank/DDBJ databases">
        <title>The Genome Sequence of Clostridium clostridioforme 90A8.</title>
        <authorList>
            <consortium name="The Broad Institute Genome Sequencing Platform"/>
            <person name="Earl A."/>
            <person name="Ward D."/>
            <person name="Feldgarden M."/>
            <person name="Gevers D."/>
            <person name="Courvalin P."/>
            <person name="Lambert T."/>
            <person name="Walker B."/>
            <person name="Young S.K."/>
            <person name="Zeng Q."/>
            <person name="Gargeya S."/>
            <person name="Fitzgerald M."/>
            <person name="Haas B."/>
            <person name="Abouelleil A."/>
            <person name="Alvarado L."/>
            <person name="Arachchi H.M."/>
            <person name="Berlin A.M."/>
            <person name="Chapman S.B."/>
            <person name="Dewar J."/>
            <person name="Goldberg J."/>
            <person name="Griggs A."/>
            <person name="Gujja S."/>
            <person name="Hansen M."/>
            <person name="Howarth C."/>
            <person name="Imamovic A."/>
            <person name="Larimer J."/>
            <person name="McCowan C."/>
            <person name="Murphy C."/>
            <person name="Neiman D."/>
            <person name="Pearson M."/>
            <person name="Priest M."/>
            <person name="Roberts A."/>
            <person name="Saif S."/>
            <person name="Shea T."/>
            <person name="Sisk P."/>
            <person name="Sykes S."/>
            <person name="Wortman J."/>
            <person name="Nusbaum C."/>
            <person name="Birren B."/>
        </authorList>
    </citation>
    <scope>NUCLEOTIDE SEQUENCE [LARGE SCALE GENOMIC DNA]</scope>
    <source>
        <strain evidence="2 3">90A8</strain>
    </source>
</reference>
<dbReference type="RefSeq" id="WP_002594023.1">
    <property type="nucleotide sequence ID" value="NZ_KB850983.1"/>
</dbReference>